<accession>A0AAN6V5J9</accession>
<feature type="transmembrane region" description="Helical" evidence="2">
    <location>
        <begin position="339"/>
        <end position="361"/>
    </location>
</feature>
<keyword evidence="2" id="KW-0472">Membrane</keyword>
<proteinExistence type="predicted"/>
<dbReference type="SUPFAM" id="SSF48403">
    <property type="entry name" value="Ankyrin repeat"/>
    <property type="match status" value="3"/>
</dbReference>
<dbReference type="PRINTS" id="PR01415">
    <property type="entry name" value="ANKYRIN"/>
</dbReference>
<dbReference type="InterPro" id="IPR052391">
    <property type="entry name" value="E3_Ligase-Neurotoxin"/>
</dbReference>
<dbReference type="InterPro" id="IPR002110">
    <property type="entry name" value="Ankyrin_rpt"/>
</dbReference>
<feature type="repeat" description="ANK" evidence="1">
    <location>
        <begin position="1647"/>
        <end position="1679"/>
    </location>
</feature>
<keyword evidence="2" id="KW-0812">Transmembrane</keyword>
<dbReference type="EMBL" id="MU853571">
    <property type="protein sequence ID" value="KAK4145152.1"/>
    <property type="molecule type" value="Genomic_DNA"/>
</dbReference>
<feature type="repeat" description="ANK" evidence="1">
    <location>
        <begin position="1614"/>
        <end position="1646"/>
    </location>
</feature>
<feature type="repeat" description="ANK" evidence="1">
    <location>
        <begin position="1580"/>
        <end position="1612"/>
    </location>
</feature>
<organism evidence="4 5">
    <name type="scientific">Dichotomopilus funicola</name>
    <dbReference type="NCBI Taxonomy" id="1934379"/>
    <lineage>
        <taxon>Eukaryota</taxon>
        <taxon>Fungi</taxon>
        <taxon>Dikarya</taxon>
        <taxon>Ascomycota</taxon>
        <taxon>Pezizomycotina</taxon>
        <taxon>Sordariomycetes</taxon>
        <taxon>Sordariomycetidae</taxon>
        <taxon>Sordariales</taxon>
        <taxon>Chaetomiaceae</taxon>
        <taxon>Dichotomopilus</taxon>
    </lineage>
</organism>
<reference evidence="4" key="1">
    <citation type="journal article" date="2023" name="Mol. Phylogenet. Evol.">
        <title>Genome-scale phylogeny and comparative genomics of the fungal order Sordariales.</title>
        <authorList>
            <person name="Hensen N."/>
            <person name="Bonometti L."/>
            <person name="Westerberg I."/>
            <person name="Brannstrom I.O."/>
            <person name="Guillou S."/>
            <person name="Cros-Aarteil S."/>
            <person name="Calhoun S."/>
            <person name="Haridas S."/>
            <person name="Kuo A."/>
            <person name="Mondo S."/>
            <person name="Pangilinan J."/>
            <person name="Riley R."/>
            <person name="LaButti K."/>
            <person name="Andreopoulos B."/>
            <person name="Lipzen A."/>
            <person name="Chen C."/>
            <person name="Yan M."/>
            <person name="Daum C."/>
            <person name="Ng V."/>
            <person name="Clum A."/>
            <person name="Steindorff A."/>
            <person name="Ohm R.A."/>
            <person name="Martin F."/>
            <person name="Silar P."/>
            <person name="Natvig D.O."/>
            <person name="Lalanne C."/>
            <person name="Gautier V."/>
            <person name="Ament-Velasquez S.L."/>
            <person name="Kruys A."/>
            <person name="Hutchinson M.I."/>
            <person name="Powell A.J."/>
            <person name="Barry K."/>
            <person name="Miller A.N."/>
            <person name="Grigoriev I.V."/>
            <person name="Debuchy R."/>
            <person name="Gladieux P."/>
            <person name="Hiltunen Thoren M."/>
            <person name="Johannesson H."/>
        </authorList>
    </citation>
    <scope>NUCLEOTIDE SEQUENCE</scope>
    <source>
        <strain evidence="4">CBS 141.50</strain>
    </source>
</reference>
<feature type="repeat" description="ANK" evidence="1">
    <location>
        <begin position="1209"/>
        <end position="1249"/>
    </location>
</feature>
<dbReference type="Pfam" id="PF12796">
    <property type="entry name" value="Ank_2"/>
    <property type="match status" value="5"/>
</dbReference>
<feature type="transmembrane region" description="Helical" evidence="2">
    <location>
        <begin position="221"/>
        <end position="244"/>
    </location>
</feature>
<dbReference type="Gene3D" id="1.25.40.20">
    <property type="entry name" value="Ankyrin repeat-containing domain"/>
    <property type="match status" value="6"/>
</dbReference>
<dbReference type="PROSITE" id="PS50088">
    <property type="entry name" value="ANK_REPEAT"/>
    <property type="match status" value="6"/>
</dbReference>
<gene>
    <name evidence="4" type="ORF">C8A04DRAFT_36072</name>
</gene>
<dbReference type="Proteomes" id="UP001302676">
    <property type="component" value="Unassembled WGS sequence"/>
</dbReference>
<evidence type="ECO:0000256" key="1">
    <source>
        <dbReference type="PROSITE-ProRule" id="PRU00023"/>
    </source>
</evidence>
<evidence type="ECO:0000313" key="4">
    <source>
        <dbReference type="EMBL" id="KAK4145152.1"/>
    </source>
</evidence>
<sequence length="1745" mass="190577">MAANPFLISGVATLFSLVAPAHALSGPDDWNDFSNNFATDLAPILVLFGEQASKQFLSESTSIWDSIIFGIAPIGVITAVVSVIRLYGSSSLKALIGRAQEAHGVAEAELCSSTSDDVCELWSNGGICRVFGRPLILEFFRVTPGPNDFYHRFESGTVDTRRPPSCGLYLPKTLLCANGYNITDWVEIGAAEAGGVRDFAPHPNLSLNIGIKPLPRQLLRIIAALGTLLQLSFFAYATWVTFYYPELYEEDGLPGLWSFCLTTVGMTLLVIGMICCAILVDGRSAERQFRFLNNANKAYPPYQSKPNNNITMFWLQPGNQRAAVDSPRRPGASRLARPGFGLGVAIGSSCCGFVCQFVGLRGLHGSVALYQLAVTLCMAIVRALLRSRRLGADQNKLKLRRDLDGHELDWQASNIERERPMMSLKASGWFIDDLPSPLKSPNDSRRNPGLHSHDYGVNVAPGTRGLAGFYAQQQRNFENPYSVITAVSWVKLNEWKDPQPNEAARILHYRASLSYMTGGMIQAEEEKWNTKIREVARRLKNALQEAAKHVFSDMALLKGWKESTSLVWSTTCRLHEPFTMSADENSTARPESLPIHFSMHHVMGRWEISECQLEAALSLWLWSIRHLGALDRISRRKAFMAERRERRDDLVSAIRLWATQTHGIDTDPVKLAQLASENRASMLDSQMPYEFLTTLSVPLMMATRPDPWNFEVLDGLISQDIFAIFISRIADIMHPLIGAESWTRRRQISASGGEGVTEDQLYLGLTNTHVGVLANTVVSSGIGSREDALMTLPTTSEVMRSLLREAKGLRRKNQLIEAENLLRWLMDNVPRELQERARFGTVGFEAMSAMETLSEGWRIFDESKRAISDYVTAWGLSRRAKAKRDDAGAIVDTGWAISTKCPELIEDMWSSDHIRELIASAQKNSSANGPGLLPWAVDHKVDEETLETLFDWPGLDLSLHDDGIKAVISASASGYYVGVDLLLQHGVRLHGSGGSALPLAVRNKHRCVVFRLLSVRAHQIEARHCTRALHSAIKWDNDIVKLLLNHRADPNAPGVGGRTALHVATLEGNTAVVEELLRCGAQMEKEDDHGANSLDIAVLLRRRAILGLLIDPNSPQSTIKKFLPHDWASKGETVIDISNYQTPPLIAAAEQGLEEIAEAHLEAGADPNVLTSDQNNSPLHAAIRAGNDRIITAILNPHYWADLNLKIITGQTPLALAVELGQYKTIEKKDSEVVDLLLREGADPNTKDGNGRTPLLAVLEAEAIEHNPLNEVIVERLLHSRARPDERNANKTNTPLHAALRSGNLSIISTILGQLHGADINVTVHERPARAAPLTPLALAVELDQPQSVRLLIIAGAIPDAEAKYGSLLHAAAKQRYVKIVNLLLAAKEDTEAKDQAECTPLLATLISELSHHHTENEDIVESLLRAGADANAAVGGGANVSALHIAVQSGNKTMVKLLIENHANVEVRNREGLTPLLAMLDPCRHLSQKQRKIFRLLLAAGADGNAYGGKYGTALQAAAHHGGKSLVEELLQHKPKIDVNALGGYYGTALQAAAVIQGGEKVVELLLEHKADPSSRGGAYGSPLLAASTKGHKKVAGLLLRRGADTEATHSESGLTALLVAVERRDIDLVSLLLQHKANLETVDKQGRTALLLATGGGNTQLSRVLVDGGANKEAREPNSRRTPLLVETDRGNRDVLLLEKGADVNAVGGGYGNAMRAALYRHDVEAQEMIKSFGGTAEITTGS</sequence>
<evidence type="ECO:0000256" key="2">
    <source>
        <dbReference type="SAM" id="Phobius"/>
    </source>
</evidence>
<reference evidence="4" key="2">
    <citation type="submission" date="2023-05" db="EMBL/GenBank/DDBJ databases">
        <authorList>
            <consortium name="Lawrence Berkeley National Laboratory"/>
            <person name="Steindorff A."/>
            <person name="Hensen N."/>
            <person name="Bonometti L."/>
            <person name="Westerberg I."/>
            <person name="Brannstrom I.O."/>
            <person name="Guillou S."/>
            <person name="Cros-Aarteil S."/>
            <person name="Calhoun S."/>
            <person name="Haridas S."/>
            <person name="Kuo A."/>
            <person name="Mondo S."/>
            <person name="Pangilinan J."/>
            <person name="Riley R."/>
            <person name="Labutti K."/>
            <person name="Andreopoulos B."/>
            <person name="Lipzen A."/>
            <person name="Chen C."/>
            <person name="Yanf M."/>
            <person name="Daum C."/>
            <person name="Ng V."/>
            <person name="Clum A."/>
            <person name="Ohm R."/>
            <person name="Martin F."/>
            <person name="Silar P."/>
            <person name="Natvig D."/>
            <person name="Lalanne C."/>
            <person name="Gautier V."/>
            <person name="Ament-Velasquez S.L."/>
            <person name="Kruys A."/>
            <person name="Hutchinson M.I."/>
            <person name="Powell A.J."/>
            <person name="Barry K."/>
            <person name="Miller A.N."/>
            <person name="Grigoriev I.V."/>
            <person name="Debuchy R."/>
            <person name="Gladieux P."/>
            <person name="Thoren M.H."/>
            <person name="Johannesson H."/>
        </authorList>
    </citation>
    <scope>NUCLEOTIDE SEQUENCE</scope>
    <source>
        <strain evidence="4">CBS 141.50</strain>
    </source>
</reference>
<feature type="transmembrane region" description="Helical" evidence="2">
    <location>
        <begin position="67"/>
        <end position="88"/>
    </location>
</feature>
<dbReference type="PANTHER" id="PTHR24133:SF40">
    <property type="entry name" value="ANKYRIN REPEAT DOMAIN 44"/>
    <property type="match status" value="1"/>
</dbReference>
<keyword evidence="5" id="KW-1185">Reference proteome</keyword>
<keyword evidence="3" id="KW-0732">Signal</keyword>
<feature type="repeat" description="ANK" evidence="1">
    <location>
        <begin position="1056"/>
        <end position="1088"/>
    </location>
</feature>
<feature type="chain" id="PRO_5042822241" evidence="3">
    <location>
        <begin position="24"/>
        <end position="1745"/>
    </location>
</feature>
<dbReference type="Pfam" id="PF00023">
    <property type="entry name" value="Ank"/>
    <property type="match status" value="1"/>
</dbReference>
<feature type="transmembrane region" description="Helical" evidence="2">
    <location>
        <begin position="256"/>
        <end position="280"/>
    </location>
</feature>
<dbReference type="PANTHER" id="PTHR24133">
    <property type="entry name" value="ANKYRIN DOMAIN-CONTAINING"/>
    <property type="match status" value="1"/>
</dbReference>
<dbReference type="PROSITE" id="PS50297">
    <property type="entry name" value="ANK_REP_REGION"/>
    <property type="match status" value="5"/>
</dbReference>
<dbReference type="SMART" id="SM00248">
    <property type="entry name" value="ANK"/>
    <property type="match status" value="19"/>
</dbReference>
<evidence type="ECO:0000256" key="3">
    <source>
        <dbReference type="SAM" id="SignalP"/>
    </source>
</evidence>
<dbReference type="InterPro" id="IPR036770">
    <property type="entry name" value="Ankyrin_rpt-contain_sf"/>
</dbReference>
<feature type="signal peptide" evidence="3">
    <location>
        <begin position="1"/>
        <end position="23"/>
    </location>
</feature>
<comment type="caution">
    <text evidence="4">The sequence shown here is derived from an EMBL/GenBank/DDBJ whole genome shotgun (WGS) entry which is preliminary data.</text>
</comment>
<keyword evidence="2" id="KW-1133">Transmembrane helix</keyword>
<dbReference type="RefSeq" id="XP_062638523.1">
    <property type="nucleotide sequence ID" value="XM_062783396.1"/>
</dbReference>
<protein>
    <submittedName>
        <fullName evidence="4">Ankyrin repeat-containing domain protein</fullName>
    </submittedName>
</protein>
<feature type="repeat" description="ANK" evidence="1">
    <location>
        <begin position="1439"/>
        <end position="1471"/>
    </location>
</feature>
<keyword evidence="1" id="KW-0040">ANK repeat</keyword>
<dbReference type="GeneID" id="87820009"/>
<name>A0AAN6V5J9_9PEZI</name>
<evidence type="ECO:0000313" key="5">
    <source>
        <dbReference type="Proteomes" id="UP001302676"/>
    </source>
</evidence>